<dbReference type="PANTHER" id="PTHR30469:SF29">
    <property type="entry name" value="BLR2860 PROTEIN"/>
    <property type="match status" value="1"/>
</dbReference>
<protein>
    <submittedName>
        <fullName evidence="4">Efflux RND transporter periplasmic adaptor subunit</fullName>
    </submittedName>
</protein>
<dbReference type="SUPFAM" id="SSF111369">
    <property type="entry name" value="HlyD-like secretion proteins"/>
    <property type="match status" value="2"/>
</dbReference>
<dbReference type="NCBIfam" id="TIGR01730">
    <property type="entry name" value="RND_mfp"/>
    <property type="match status" value="1"/>
</dbReference>
<proteinExistence type="inferred from homology"/>
<keyword evidence="2" id="KW-0175">Coiled coil</keyword>
<dbReference type="GO" id="GO:0015562">
    <property type="term" value="F:efflux transmembrane transporter activity"/>
    <property type="evidence" value="ECO:0007669"/>
    <property type="project" value="TreeGrafter"/>
</dbReference>
<dbReference type="Gene3D" id="2.40.50.100">
    <property type="match status" value="2"/>
</dbReference>
<dbReference type="GO" id="GO:1990281">
    <property type="term" value="C:efflux pump complex"/>
    <property type="evidence" value="ECO:0007669"/>
    <property type="project" value="TreeGrafter"/>
</dbReference>
<dbReference type="AlphaFoldDB" id="A0AAE3WAS1"/>
<reference evidence="4" key="1">
    <citation type="submission" date="2022-07" db="EMBL/GenBank/DDBJ databases">
        <authorList>
            <person name="Otstavnykh N."/>
            <person name="Isaeva M."/>
            <person name="Bystritskaya E."/>
        </authorList>
    </citation>
    <scope>NUCLEOTIDE SEQUENCE</scope>
    <source>
        <strain evidence="4">KCTC 52189</strain>
    </source>
</reference>
<sequence length="444" mass="46451">MRLLPLLTALLVSVFLYFLVIDRDTLLSLARGEAPESSDEAMAPPPGQPDEIAAKETAQRAIGVVALHSRAQVIDSAVILRGQTEAARQVQVRSETSGLVISEPLRKGAFVERGQVLCRLDPGTREASLTEARARLAEARARVPEAEAQLPRAEAQLENAGAQLDTARAQLVEAKINYNAAVKLAEGGYASETRVAAAEAAMRAAEAGVTSARAGVKTAEAGVKSAQSGVLNVRAGIQSAEAAVAAAEKEISRLEITAPFEGLLESDAAELGALMQPGAVCATVIQLDPIKLVGFVPETEVDRIAVGSLGGARLSSGDELVGRVTFLSRSADPLTRTFRVEIQVPNPALAIRDGQTVEIAIASDGAAAHLVPQSALTLNDDGLLGVRIVDEAKHAQFVPVTLVRDTAEGVWVTGLPDVADVIVIGQEYVVDGVPVRPSFKEPGT</sequence>
<dbReference type="InterPro" id="IPR058792">
    <property type="entry name" value="Beta-barrel_RND_2"/>
</dbReference>
<evidence type="ECO:0000313" key="5">
    <source>
        <dbReference type="Proteomes" id="UP001226762"/>
    </source>
</evidence>
<organism evidence="4 5">
    <name type="scientific">Marimonas arenosa</name>
    <dbReference type="NCBI Taxonomy" id="1795305"/>
    <lineage>
        <taxon>Bacteria</taxon>
        <taxon>Pseudomonadati</taxon>
        <taxon>Pseudomonadota</taxon>
        <taxon>Alphaproteobacteria</taxon>
        <taxon>Rhodobacterales</taxon>
        <taxon>Paracoccaceae</taxon>
        <taxon>Marimonas</taxon>
    </lineage>
</organism>
<evidence type="ECO:0000256" key="2">
    <source>
        <dbReference type="SAM" id="Coils"/>
    </source>
</evidence>
<dbReference type="RefSeq" id="WP_306734438.1">
    <property type="nucleotide sequence ID" value="NZ_JANHAX010000001.1"/>
</dbReference>
<dbReference type="Gene3D" id="2.40.420.20">
    <property type="match status" value="1"/>
</dbReference>
<evidence type="ECO:0000256" key="1">
    <source>
        <dbReference type="ARBA" id="ARBA00009477"/>
    </source>
</evidence>
<evidence type="ECO:0000259" key="3">
    <source>
        <dbReference type="Pfam" id="PF25954"/>
    </source>
</evidence>
<dbReference type="EMBL" id="JANHAX010000001">
    <property type="protein sequence ID" value="MDQ2089189.1"/>
    <property type="molecule type" value="Genomic_DNA"/>
</dbReference>
<feature type="domain" description="CusB-like beta-barrel" evidence="3">
    <location>
        <begin position="296"/>
        <end position="363"/>
    </location>
</feature>
<evidence type="ECO:0000313" key="4">
    <source>
        <dbReference type="EMBL" id="MDQ2089189.1"/>
    </source>
</evidence>
<name>A0AAE3WAS1_9RHOB</name>
<dbReference type="InterPro" id="IPR006143">
    <property type="entry name" value="RND_pump_MFP"/>
</dbReference>
<comment type="caution">
    <text evidence="4">The sequence shown here is derived from an EMBL/GenBank/DDBJ whole genome shotgun (WGS) entry which is preliminary data.</text>
</comment>
<keyword evidence="5" id="KW-1185">Reference proteome</keyword>
<comment type="similarity">
    <text evidence="1">Belongs to the membrane fusion protein (MFP) (TC 8.A.1) family.</text>
</comment>
<reference evidence="4" key="2">
    <citation type="submission" date="2023-02" db="EMBL/GenBank/DDBJ databases">
        <title>'Rhodoalgimonas zhirmunskyi' gen. nov., isolated from a red alga.</title>
        <authorList>
            <person name="Nedashkovskaya O.I."/>
            <person name="Otstavnykh N.Y."/>
            <person name="Bystritskaya E.P."/>
            <person name="Balabanova L.A."/>
            <person name="Isaeva M.P."/>
        </authorList>
    </citation>
    <scope>NUCLEOTIDE SEQUENCE</scope>
    <source>
        <strain evidence="4">KCTC 52189</strain>
    </source>
</reference>
<accession>A0AAE3WAS1</accession>
<dbReference type="Pfam" id="PF25954">
    <property type="entry name" value="Beta-barrel_RND_2"/>
    <property type="match status" value="1"/>
</dbReference>
<gene>
    <name evidence="4" type="ORF">NO357_04650</name>
</gene>
<dbReference type="Proteomes" id="UP001226762">
    <property type="component" value="Unassembled WGS sequence"/>
</dbReference>
<dbReference type="Gene3D" id="2.40.30.170">
    <property type="match status" value="1"/>
</dbReference>
<dbReference type="PANTHER" id="PTHR30469">
    <property type="entry name" value="MULTIDRUG RESISTANCE PROTEIN MDTA"/>
    <property type="match status" value="1"/>
</dbReference>
<feature type="coiled-coil region" evidence="2">
    <location>
        <begin position="129"/>
        <end position="177"/>
    </location>
</feature>
<dbReference type="Gene3D" id="1.10.287.470">
    <property type="entry name" value="Helix hairpin bin"/>
    <property type="match status" value="3"/>
</dbReference>